<comment type="caution">
    <text evidence="9">The sequence shown here is derived from an EMBL/GenBank/DDBJ whole genome shotgun (WGS) entry which is preliminary data.</text>
</comment>
<dbReference type="PANTHER" id="PTHR23501">
    <property type="entry name" value="MAJOR FACILITATOR SUPERFAMILY"/>
    <property type="match status" value="1"/>
</dbReference>
<organism evidence="9 10">
    <name type="scientific">Colletotrichum sojae</name>
    <dbReference type="NCBI Taxonomy" id="2175907"/>
    <lineage>
        <taxon>Eukaryota</taxon>
        <taxon>Fungi</taxon>
        <taxon>Dikarya</taxon>
        <taxon>Ascomycota</taxon>
        <taxon>Pezizomycotina</taxon>
        <taxon>Sordariomycetes</taxon>
        <taxon>Hypocreomycetidae</taxon>
        <taxon>Glomerellales</taxon>
        <taxon>Glomerellaceae</taxon>
        <taxon>Colletotrichum</taxon>
        <taxon>Colletotrichum orchidearum species complex</taxon>
    </lineage>
</organism>
<evidence type="ECO:0000256" key="1">
    <source>
        <dbReference type="ARBA" id="ARBA00004141"/>
    </source>
</evidence>
<keyword evidence="4 7" id="KW-1133">Transmembrane helix</keyword>
<sequence>MAATETVTAGADGRNGNGDGREGLVGSTTDAPGNTKYQELASDSQLHGFKLYMVLVGVCFGAFVMALDVYVIGTAIPSITSDFQNTSHISWYPAAYTLAVCSLTS</sequence>
<dbReference type="PROSITE" id="PS50850">
    <property type="entry name" value="MFS"/>
    <property type="match status" value="1"/>
</dbReference>
<feature type="compositionally biased region" description="Polar residues" evidence="6">
    <location>
        <begin position="26"/>
        <end position="36"/>
    </location>
</feature>
<comment type="similarity">
    <text evidence="2">Belongs to the major facilitator superfamily. TCR/Tet family.</text>
</comment>
<evidence type="ECO:0000256" key="2">
    <source>
        <dbReference type="ARBA" id="ARBA00007520"/>
    </source>
</evidence>
<dbReference type="InterPro" id="IPR036259">
    <property type="entry name" value="MFS_trans_sf"/>
</dbReference>
<evidence type="ECO:0000256" key="3">
    <source>
        <dbReference type="ARBA" id="ARBA00022692"/>
    </source>
</evidence>
<dbReference type="AlphaFoldDB" id="A0A8H6IZW5"/>
<dbReference type="GO" id="GO:0022857">
    <property type="term" value="F:transmembrane transporter activity"/>
    <property type="evidence" value="ECO:0007669"/>
    <property type="project" value="InterPro"/>
</dbReference>
<dbReference type="Proteomes" id="UP000652219">
    <property type="component" value="Unassembled WGS sequence"/>
</dbReference>
<dbReference type="EMBL" id="WIGN01000229">
    <property type="protein sequence ID" value="KAF6803743.1"/>
    <property type="molecule type" value="Genomic_DNA"/>
</dbReference>
<dbReference type="SUPFAM" id="SSF103473">
    <property type="entry name" value="MFS general substrate transporter"/>
    <property type="match status" value="1"/>
</dbReference>
<keyword evidence="3 7" id="KW-0812">Transmembrane</keyword>
<evidence type="ECO:0000313" key="10">
    <source>
        <dbReference type="Proteomes" id="UP000652219"/>
    </source>
</evidence>
<evidence type="ECO:0000256" key="4">
    <source>
        <dbReference type="ARBA" id="ARBA00022989"/>
    </source>
</evidence>
<evidence type="ECO:0000256" key="6">
    <source>
        <dbReference type="SAM" id="MobiDB-lite"/>
    </source>
</evidence>
<evidence type="ECO:0000313" key="9">
    <source>
        <dbReference type="EMBL" id="KAF6803743.1"/>
    </source>
</evidence>
<dbReference type="InterPro" id="IPR020846">
    <property type="entry name" value="MFS_dom"/>
</dbReference>
<name>A0A8H6IZW5_9PEZI</name>
<dbReference type="GO" id="GO:0005886">
    <property type="term" value="C:plasma membrane"/>
    <property type="evidence" value="ECO:0007669"/>
    <property type="project" value="TreeGrafter"/>
</dbReference>
<dbReference type="PANTHER" id="PTHR23501:SF193">
    <property type="entry name" value="MULTIDRUG TRANSPORTER, PUTATIVE (AFU_ORTHOLOGUE AFUA_8G00940)-RELATED"/>
    <property type="match status" value="1"/>
</dbReference>
<gene>
    <name evidence="9" type="ORF">CSOJ01_10702</name>
</gene>
<feature type="transmembrane region" description="Helical" evidence="7">
    <location>
        <begin position="51"/>
        <end position="72"/>
    </location>
</feature>
<accession>A0A8H6IZW5</accession>
<keyword evidence="5 7" id="KW-0472">Membrane</keyword>
<comment type="subcellular location">
    <subcellularLocation>
        <location evidence="1">Membrane</location>
        <topology evidence="1">Multi-pass membrane protein</topology>
    </subcellularLocation>
</comment>
<feature type="region of interest" description="Disordered" evidence="6">
    <location>
        <begin position="1"/>
        <end position="36"/>
    </location>
</feature>
<protein>
    <recommendedName>
        <fullName evidence="8">Major facilitator superfamily (MFS) profile domain-containing protein</fullName>
    </recommendedName>
</protein>
<proteinExistence type="inferred from homology"/>
<evidence type="ECO:0000256" key="7">
    <source>
        <dbReference type="SAM" id="Phobius"/>
    </source>
</evidence>
<reference evidence="9 10" key="1">
    <citation type="journal article" date="2020" name="Phytopathology">
        <title>Genome Sequence Resources of Colletotrichum truncatum, C. plurivorum, C. musicola, and C. sojae: Four Species Pathogenic to Soybean (Glycine max).</title>
        <authorList>
            <person name="Rogerio F."/>
            <person name="Boufleur T.R."/>
            <person name="Ciampi-Guillardi M."/>
            <person name="Sukno S.A."/>
            <person name="Thon M.R."/>
            <person name="Massola Junior N.S."/>
            <person name="Baroncelli R."/>
        </authorList>
    </citation>
    <scope>NUCLEOTIDE SEQUENCE [LARGE SCALE GENOMIC DNA]</scope>
    <source>
        <strain evidence="9 10">LFN0009</strain>
    </source>
</reference>
<keyword evidence="10" id="KW-1185">Reference proteome</keyword>
<evidence type="ECO:0000259" key="8">
    <source>
        <dbReference type="PROSITE" id="PS50850"/>
    </source>
</evidence>
<evidence type="ECO:0000256" key="5">
    <source>
        <dbReference type="ARBA" id="ARBA00023136"/>
    </source>
</evidence>
<feature type="domain" description="Major facilitator superfamily (MFS) profile" evidence="8">
    <location>
        <begin position="54"/>
        <end position="105"/>
    </location>
</feature>